<sequence length="60" mass="6296">MSHGSSCHANIDLTTVVLKVNNGVVSTMIHGQGKLLSCGSKSEGGRNYRARLASGSTFLF</sequence>
<organism evidence="1 2">
    <name type="scientific">Rosa chinensis</name>
    <name type="common">China rose</name>
    <dbReference type="NCBI Taxonomy" id="74649"/>
    <lineage>
        <taxon>Eukaryota</taxon>
        <taxon>Viridiplantae</taxon>
        <taxon>Streptophyta</taxon>
        <taxon>Embryophyta</taxon>
        <taxon>Tracheophyta</taxon>
        <taxon>Spermatophyta</taxon>
        <taxon>Magnoliopsida</taxon>
        <taxon>eudicotyledons</taxon>
        <taxon>Gunneridae</taxon>
        <taxon>Pentapetalae</taxon>
        <taxon>rosids</taxon>
        <taxon>fabids</taxon>
        <taxon>Rosales</taxon>
        <taxon>Rosaceae</taxon>
        <taxon>Rosoideae</taxon>
        <taxon>Rosoideae incertae sedis</taxon>
        <taxon>Rosa</taxon>
    </lineage>
</organism>
<protein>
    <submittedName>
        <fullName evidence="1">Uncharacterized protein</fullName>
    </submittedName>
</protein>
<dbReference type="Proteomes" id="UP000238479">
    <property type="component" value="Chromosome 7"/>
</dbReference>
<gene>
    <name evidence="1" type="ORF">RchiOBHm_Chr7g0226811</name>
</gene>
<name>A0A2P6PEF9_ROSCH</name>
<reference evidence="1 2" key="1">
    <citation type="journal article" date="2018" name="Nat. Genet.">
        <title>The Rosa genome provides new insights in the design of modern roses.</title>
        <authorList>
            <person name="Bendahmane M."/>
        </authorList>
    </citation>
    <scope>NUCLEOTIDE SEQUENCE [LARGE SCALE GENOMIC DNA]</scope>
    <source>
        <strain evidence="2">cv. Old Blush</strain>
    </source>
</reference>
<dbReference type="EMBL" id="PDCK01000045">
    <property type="protein sequence ID" value="PRQ20312.1"/>
    <property type="molecule type" value="Genomic_DNA"/>
</dbReference>
<comment type="caution">
    <text evidence="1">The sequence shown here is derived from an EMBL/GenBank/DDBJ whole genome shotgun (WGS) entry which is preliminary data.</text>
</comment>
<evidence type="ECO:0000313" key="2">
    <source>
        <dbReference type="Proteomes" id="UP000238479"/>
    </source>
</evidence>
<accession>A0A2P6PEF9</accession>
<keyword evidence="2" id="KW-1185">Reference proteome</keyword>
<evidence type="ECO:0000313" key="1">
    <source>
        <dbReference type="EMBL" id="PRQ20312.1"/>
    </source>
</evidence>
<dbReference type="Gramene" id="PRQ20312">
    <property type="protein sequence ID" value="PRQ20312"/>
    <property type="gene ID" value="RchiOBHm_Chr7g0226811"/>
</dbReference>
<proteinExistence type="predicted"/>
<dbReference type="AlphaFoldDB" id="A0A2P6PEF9"/>